<comment type="caution">
    <text evidence="1">The sequence shown here is derived from an EMBL/GenBank/DDBJ whole genome shotgun (WGS) entry which is preliminary data.</text>
</comment>
<protein>
    <submittedName>
        <fullName evidence="1">Uncharacterized protein</fullName>
    </submittedName>
</protein>
<proteinExistence type="predicted"/>
<organism evidence="1 2">
    <name type="scientific">Paenibacillus rhizoplanae</name>
    <dbReference type="NCBI Taxonomy" id="1917181"/>
    <lineage>
        <taxon>Bacteria</taxon>
        <taxon>Bacillati</taxon>
        <taxon>Bacillota</taxon>
        <taxon>Bacilli</taxon>
        <taxon>Bacillales</taxon>
        <taxon>Paenibacillaceae</taxon>
        <taxon>Paenibacillus</taxon>
    </lineage>
</organism>
<reference evidence="2" key="1">
    <citation type="journal article" date="2019" name="Int. J. Syst. Evol. Microbiol.">
        <title>The Global Catalogue of Microorganisms (GCM) 10K type strain sequencing project: providing services to taxonomists for standard genome sequencing and annotation.</title>
        <authorList>
            <consortium name="The Broad Institute Genomics Platform"/>
            <consortium name="The Broad Institute Genome Sequencing Center for Infectious Disease"/>
            <person name="Wu L."/>
            <person name="Ma J."/>
        </authorList>
    </citation>
    <scope>NUCLEOTIDE SEQUENCE [LARGE SCALE GENOMIC DNA]</scope>
    <source>
        <strain evidence="2">CCM 8725</strain>
    </source>
</reference>
<name>A0ABW5FC67_9BACL</name>
<gene>
    <name evidence="1" type="ORF">ACFSX3_22555</name>
</gene>
<evidence type="ECO:0000313" key="2">
    <source>
        <dbReference type="Proteomes" id="UP001597448"/>
    </source>
</evidence>
<evidence type="ECO:0000313" key="1">
    <source>
        <dbReference type="EMBL" id="MFD2412678.1"/>
    </source>
</evidence>
<sequence length="332" mass="38125">MASVTQRVEKFKQPYGGFLSPNDFTKTVFDDGIELYSEENIYAGLVGIAVDYLIRFMTGTSAEEAFKISLIGSQYMKQENKAKEFIKHIKGLDDQSIIYTCKLVGYDVCARVGTFRYKPVEDINPDENTVSNIRTMVNRSLSFWEHSGPIIKEGFTFELAYTPTITCGDGDYLTEDTLWDLKVSKNSPTSTHTLQLLVYYILGLRSIHLEFQNIKKLGIYNPRLNIAYLLENSKIDSSLIKEVATYVVGVHSPLERVETHMHVKEWVIVSPDGKTYRCSNLKHWLREHEHLLDGTVTQASDGIRKIKYSLQGKRKNKSYHWKGWQLLEWGDN</sequence>
<dbReference type="Proteomes" id="UP001597448">
    <property type="component" value="Unassembled WGS sequence"/>
</dbReference>
<accession>A0ABW5FC67</accession>
<dbReference type="EMBL" id="JBHUKY010000045">
    <property type="protein sequence ID" value="MFD2412678.1"/>
    <property type="molecule type" value="Genomic_DNA"/>
</dbReference>
<keyword evidence="2" id="KW-1185">Reference proteome</keyword>
<dbReference type="RefSeq" id="WP_379256820.1">
    <property type="nucleotide sequence ID" value="NZ_JBHSVQ010000001.1"/>
</dbReference>